<feature type="domain" description="NADP-dependent oxidoreductase" evidence="2">
    <location>
        <begin position="40"/>
        <end position="332"/>
    </location>
</feature>
<gene>
    <name evidence="3" type="ORF">SAMN05216195_101472</name>
</gene>
<evidence type="ECO:0000256" key="1">
    <source>
        <dbReference type="ARBA" id="ARBA00023002"/>
    </source>
</evidence>
<evidence type="ECO:0000313" key="3">
    <source>
        <dbReference type="EMBL" id="SEP87814.1"/>
    </source>
</evidence>
<dbReference type="PANTHER" id="PTHR43364:SF4">
    <property type="entry name" value="NAD(P)-LINKED OXIDOREDUCTASE SUPERFAMILY PROTEIN"/>
    <property type="match status" value="1"/>
</dbReference>
<dbReference type="SUPFAM" id="SSF51430">
    <property type="entry name" value="NAD(P)-linked oxidoreductase"/>
    <property type="match status" value="1"/>
</dbReference>
<dbReference type="GO" id="GO:0016491">
    <property type="term" value="F:oxidoreductase activity"/>
    <property type="evidence" value="ECO:0007669"/>
    <property type="project" value="UniProtKB-KW"/>
</dbReference>
<dbReference type="CDD" id="cd19080">
    <property type="entry name" value="AKR_AKR9A_9B"/>
    <property type="match status" value="1"/>
</dbReference>
<organism evidence="3 4">
    <name type="scientific">Lentzea flaviverrucosa</name>
    <dbReference type="NCBI Taxonomy" id="200379"/>
    <lineage>
        <taxon>Bacteria</taxon>
        <taxon>Bacillati</taxon>
        <taxon>Actinomycetota</taxon>
        <taxon>Actinomycetes</taxon>
        <taxon>Pseudonocardiales</taxon>
        <taxon>Pseudonocardiaceae</taxon>
        <taxon>Lentzea</taxon>
    </lineage>
</organism>
<dbReference type="Proteomes" id="UP000199028">
    <property type="component" value="Unassembled WGS sequence"/>
</dbReference>
<evidence type="ECO:0000259" key="2">
    <source>
        <dbReference type="Pfam" id="PF00248"/>
    </source>
</evidence>
<dbReference type="EMBL" id="FOFT01000001">
    <property type="protein sequence ID" value="SEP87814.1"/>
    <property type="molecule type" value="Genomic_DNA"/>
</dbReference>
<evidence type="ECO:0000313" key="4">
    <source>
        <dbReference type="Proteomes" id="UP000199028"/>
    </source>
</evidence>
<dbReference type="Pfam" id="PF00248">
    <property type="entry name" value="Aldo_ket_red"/>
    <property type="match status" value="1"/>
</dbReference>
<accession>A0A1H9BFS0</accession>
<dbReference type="InterPro" id="IPR036812">
    <property type="entry name" value="NAD(P)_OxRdtase_dom_sf"/>
</dbReference>
<name>A0A1H9BFS0_9PSEU</name>
<proteinExistence type="predicted"/>
<sequence length="374" mass="40257">MQRFGSIGLGDRVDEALNRGMSLDSYITLGRSGLRVSPFTLGTMTFGEDHGWGSSEEESAKILASYLDRGGNSIDTANLYTNGHSEKLIGDFFSGRPSARDRVVVATKFFGNLHAGDPNGGGPGRKAVVHQLEDSLRRLRTDYVDLYWLHNFDPATPVEETLRALDDQVRLGKVRYIGFSDVPAWATARAATLAQWHGWSPIIALQLEHSLLERTAEGELIPMAQAMGMGVMPWSPLRGGFLSGKYTSGGVPVSGRGRVPSEADFVVIDAVNAVAADLGVAASQVALAWLRGRPGVSSVVIGARRFDQFETNLDALGVTLTDEHRAALDEVSAPALNFPAENNRLLAPNLQFAGATVDGRPSMVLPMFASGTRY</sequence>
<keyword evidence="4" id="KW-1185">Reference proteome</keyword>
<dbReference type="PANTHER" id="PTHR43364">
    <property type="entry name" value="NADH-SPECIFIC METHYLGLYOXAL REDUCTASE-RELATED"/>
    <property type="match status" value="1"/>
</dbReference>
<keyword evidence="1" id="KW-0560">Oxidoreductase</keyword>
<dbReference type="AlphaFoldDB" id="A0A1H9BFS0"/>
<dbReference type="InterPro" id="IPR023210">
    <property type="entry name" value="NADP_OxRdtase_dom"/>
</dbReference>
<dbReference type="Gene3D" id="3.20.20.100">
    <property type="entry name" value="NADP-dependent oxidoreductase domain"/>
    <property type="match status" value="1"/>
</dbReference>
<protein>
    <submittedName>
        <fullName evidence="3">Predicted oxidoreductase</fullName>
    </submittedName>
</protein>
<dbReference type="FunFam" id="3.20.20.100:FF:000004">
    <property type="entry name" value="Oxidoreductase, aldo/keto reductase"/>
    <property type="match status" value="1"/>
</dbReference>
<dbReference type="InterPro" id="IPR050523">
    <property type="entry name" value="AKR_Detox_Biosynth"/>
</dbReference>
<reference evidence="4" key="1">
    <citation type="submission" date="2016-10" db="EMBL/GenBank/DDBJ databases">
        <authorList>
            <person name="Varghese N."/>
            <person name="Submissions S."/>
        </authorList>
    </citation>
    <scope>NUCLEOTIDE SEQUENCE [LARGE SCALE GENOMIC DNA]</scope>
    <source>
        <strain evidence="4">CGMCC 4.578</strain>
    </source>
</reference>
<dbReference type="GO" id="GO:0005829">
    <property type="term" value="C:cytosol"/>
    <property type="evidence" value="ECO:0007669"/>
    <property type="project" value="UniProtKB-ARBA"/>
</dbReference>